<evidence type="ECO:0000256" key="4">
    <source>
        <dbReference type="ARBA" id="ARBA00022989"/>
    </source>
</evidence>
<evidence type="ECO:0000313" key="9">
    <source>
        <dbReference type="Proteomes" id="UP001158066"/>
    </source>
</evidence>
<dbReference type="Pfam" id="PF04138">
    <property type="entry name" value="GtrA_DPMS_TM"/>
    <property type="match status" value="1"/>
</dbReference>
<sequence length="132" mass="15192">MSPRIRHYTSYLIFGVVTTLVNLLIYKLLIDMGVHYAISTTIAFIVAVSVAFWTNRIWVFQSRSRGMKAIFREMTSFFSVRLLTYLVDVVGLVVLIELVHLDEFISKLLVNGLVIVLNYLLSRFVVFQARAE</sequence>
<dbReference type="PANTHER" id="PTHR38459:SF5">
    <property type="entry name" value="CELL WALL TEICHOIC ACID GLYCOSYLATION PROTEIN GTCA"/>
    <property type="match status" value="1"/>
</dbReference>
<dbReference type="InterPro" id="IPR051401">
    <property type="entry name" value="GtrA_CellWall_Glycosyl"/>
</dbReference>
<feature type="transmembrane region" description="Helical" evidence="6">
    <location>
        <begin position="75"/>
        <end position="96"/>
    </location>
</feature>
<evidence type="ECO:0000256" key="1">
    <source>
        <dbReference type="ARBA" id="ARBA00004141"/>
    </source>
</evidence>
<evidence type="ECO:0000256" key="6">
    <source>
        <dbReference type="SAM" id="Phobius"/>
    </source>
</evidence>
<comment type="similarity">
    <text evidence="2">Belongs to the GtrA family.</text>
</comment>
<evidence type="ECO:0000256" key="3">
    <source>
        <dbReference type="ARBA" id="ARBA00022692"/>
    </source>
</evidence>
<evidence type="ECO:0000256" key="2">
    <source>
        <dbReference type="ARBA" id="ARBA00009399"/>
    </source>
</evidence>
<dbReference type="PANTHER" id="PTHR38459">
    <property type="entry name" value="PROPHAGE BACTOPRENOL-LINKED GLUCOSE TRANSLOCASE HOMOLOG"/>
    <property type="match status" value="1"/>
</dbReference>
<keyword evidence="3 6" id="KW-0812">Transmembrane</keyword>
<comment type="caution">
    <text evidence="8">The sequence shown here is derived from an EMBL/GenBank/DDBJ whole genome shotgun (WGS) entry which is preliminary data.</text>
</comment>
<evidence type="ECO:0000259" key="7">
    <source>
        <dbReference type="Pfam" id="PF04138"/>
    </source>
</evidence>
<keyword evidence="5 6" id="KW-0472">Membrane</keyword>
<dbReference type="Proteomes" id="UP001158066">
    <property type="component" value="Unassembled WGS sequence"/>
</dbReference>
<feature type="transmembrane region" description="Helical" evidence="6">
    <location>
        <begin position="36"/>
        <end position="54"/>
    </location>
</feature>
<feature type="transmembrane region" description="Helical" evidence="6">
    <location>
        <begin position="108"/>
        <end position="126"/>
    </location>
</feature>
<keyword evidence="4 6" id="KW-1133">Transmembrane helix</keyword>
<gene>
    <name evidence="8" type="ORF">SAMN06296020_105223</name>
</gene>
<dbReference type="GO" id="GO:0000271">
    <property type="term" value="P:polysaccharide biosynthetic process"/>
    <property type="evidence" value="ECO:0007669"/>
    <property type="project" value="InterPro"/>
</dbReference>
<dbReference type="InterPro" id="IPR007267">
    <property type="entry name" value="GtrA_DPMS_TM"/>
</dbReference>
<reference evidence="8" key="1">
    <citation type="submission" date="2017-05" db="EMBL/GenBank/DDBJ databases">
        <authorList>
            <person name="Varghese N."/>
            <person name="Submissions S."/>
        </authorList>
    </citation>
    <scope>NUCLEOTIDE SEQUENCE</scope>
    <source>
        <strain evidence="8">Su22</strain>
    </source>
</reference>
<dbReference type="GO" id="GO:0005886">
    <property type="term" value="C:plasma membrane"/>
    <property type="evidence" value="ECO:0007669"/>
    <property type="project" value="TreeGrafter"/>
</dbReference>
<organism evidence="8 9">
    <name type="scientific">Anoxynatronum buryatiense</name>
    <dbReference type="NCBI Taxonomy" id="489973"/>
    <lineage>
        <taxon>Bacteria</taxon>
        <taxon>Bacillati</taxon>
        <taxon>Bacillota</taxon>
        <taxon>Clostridia</taxon>
        <taxon>Eubacteriales</taxon>
        <taxon>Clostridiaceae</taxon>
        <taxon>Anoxynatronum</taxon>
    </lineage>
</organism>
<feature type="domain" description="GtrA/DPMS transmembrane" evidence="7">
    <location>
        <begin position="11"/>
        <end position="127"/>
    </location>
</feature>
<dbReference type="RefSeq" id="WP_283409138.1">
    <property type="nucleotide sequence ID" value="NZ_FXUF01000005.1"/>
</dbReference>
<feature type="transmembrane region" description="Helical" evidence="6">
    <location>
        <begin position="12"/>
        <end position="30"/>
    </location>
</feature>
<comment type="subcellular location">
    <subcellularLocation>
        <location evidence="1">Membrane</location>
        <topology evidence="1">Multi-pass membrane protein</topology>
    </subcellularLocation>
</comment>
<accession>A0AA46AJ13</accession>
<evidence type="ECO:0000256" key="5">
    <source>
        <dbReference type="ARBA" id="ARBA00023136"/>
    </source>
</evidence>
<protein>
    <submittedName>
        <fullName evidence="8">Flippase GtrA (Transmembrane translocase of bactoprenol-linked glucose)</fullName>
    </submittedName>
</protein>
<proteinExistence type="inferred from homology"/>
<dbReference type="EMBL" id="FXUF01000005">
    <property type="protein sequence ID" value="SMP55225.1"/>
    <property type="molecule type" value="Genomic_DNA"/>
</dbReference>
<dbReference type="AlphaFoldDB" id="A0AA46AJ13"/>
<keyword evidence="9" id="KW-1185">Reference proteome</keyword>
<evidence type="ECO:0000313" key="8">
    <source>
        <dbReference type="EMBL" id="SMP55225.1"/>
    </source>
</evidence>
<name>A0AA46AJ13_9CLOT</name>